<accession>A0A844GR15</accession>
<proteinExistence type="predicted"/>
<evidence type="ECO:0000256" key="1">
    <source>
        <dbReference type="SAM" id="SignalP"/>
    </source>
</evidence>
<reference evidence="2 3" key="1">
    <citation type="submission" date="2019-11" db="EMBL/GenBank/DDBJ databases">
        <title>Isolation of a new High Light Tolerant Cyanobacteria.</title>
        <authorList>
            <person name="Dobson Z."/>
            <person name="Vaughn N."/>
            <person name="Vaughn M."/>
            <person name="Fromme P."/>
            <person name="Mazor Y."/>
        </authorList>
    </citation>
    <scope>NUCLEOTIDE SEQUENCE [LARGE SCALE GENOMIC DNA]</scope>
    <source>
        <strain evidence="2 3">0216</strain>
    </source>
</reference>
<name>A0A844GR15_9CHRO</name>
<evidence type="ECO:0000313" key="3">
    <source>
        <dbReference type="Proteomes" id="UP000437131"/>
    </source>
</evidence>
<organism evidence="2 3">
    <name type="scientific">Cyanobacterium aponinum 0216</name>
    <dbReference type="NCBI Taxonomy" id="2676140"/>
    <lineage>
        <taxon>Bacteria</taxon>
        <taxon>Bacillati</taxon>
        <taxon>Cyanobacteriota</taxon>
        <taxon>Cyanophyceae</taxon>
        <taxon>Oscillatoriophycideae</taxon>
        <taxon>Chroococcales</taxon>
        <taxon>Geminocystaceae</taxon>
        <taxon>Cyanobacterium</taxon>
    </lineage>
</organism>
<protein>
    <submittedName>
        <fullName evidence="2">Uncharacterized protein</fullName>
    </submittedName>
</protein>
<comment type="caution">
    <text evidence="2">The sequence shown here is derived from an EMBL/GenBank/DDBJ whole genome shotgun (WGS) entry which is preliminary data.</text>
</comment>
<gene>
    <name evidence="2" type="ORF">GGC33_00885</name>
</gene>
<dbReference type="EMBL" id="WMIA01000001">
    <property type="protein sequence ID" value="MTF37492.1"/>
    <property type="molecule type" value="Genomic_DNA"/>
</dbReference>
<evidence type="ECO:0000313" key="2">
    <source>
        <dbReference type="EMBL" id="MTF37492.1"/>
    </source>
</evidence>
<sequence length="80" mass="9004">MIFPPVYSLCIAFLGLLAMTTSLPDNDDNDIEATINVKATEVKTKWIKPEKKGNLLYQYIDCDRAAPPRVITSSVRNDFL</sequence>
<dbReference type="Proteomes" id="UP000437131">
    <property type="component" value="Unassembled WGS sequence"/>
</dbReference>
<dbReference type="RefSeq" id="WP_155082416.1">
    <property type="nucleotide sequence ID" value="NZ_WMIA01000001.1"/>
</dbReference>
<keyword evidence="1" id="KW-0732">Signal</keyword>
<feature type="chain" id="PRO_5032678526" evidence="1">
    <location>
        <begin position="25"/>
        <end position="80"/>
    </location>
</feature>
<dbReference type="AlphaFoldDB" id="A0A844GR15"/>
<feature type="signal peptide" evidence="1">
    <location>
        <begin position="1"/>
        <end position="24"/>
    </location>
</feature>